<feature type="transmembrane region" description="Helical" evidence="1">
    <location>
        <begin position="92"/>
        <end position="115"/>
    </location>
</feature>
<sequence length="173" mass="19348">MNWLPYDCWTIDSPLDVPTLVPALKERIEPTKWFRTFWSNKHTPLEGQIHNGGFSASRVIHSRNSFLPILYGIFAPKQGGTIIQVRMMPHPVVIAFMSCWLGMAGLFALTGIIAALDGEDWMIGFISIGMFCFGAIITYSAFWAEAGKAKQIISEVFADIHKHEANKPQHPTA</sequence>
<evidence type="ECO:0000313" key="3">
    <source>
        <dbReference type="Proteomes" id="UP000603141"/>
    </source>
</evidence>
<gene>
    <name evidence="2" type="ORF">JIN85_18340</name>
</gene>
<dbReference type="AlphaFoldDB" id="A0A934S9N2"/>
<evidence type="ECO:0000256" key="1">
    <source>
        <dbReference type="SAM" id="Phobius"/>
    </source>
</evidence>
<name>A0A934S9N2_9BACT</name>
<accession>A0A934S9N2</accession>
<keyword evidence="1" id="KW-1133">Transmembrane helix</keyword>
<evidence type="ECO:0000313" key="2">
    <source>
        <dbReference type="EMBL" id="MBK1884383.1"/>
    </source>
</evidence>
<organism evidence="2 3">
    <name type="scientific">Luteolibacter pohnpeiensis</name>
    <dbReference type="NCBI Taxonomy" id="454153"/>
    <lineage>
        <taxon>Bacteria</taxon>
        <taxon>Pseudomonadati</taxon>
        <taxon>Verrucomicrobiota</taxon>
        <taxon>Verrucomicrobiia</taxon>
        <taxon>Verrucomicrobiales</taxon>
        <taxon>Verrucomicrobiaceae</taxon>
        <taxon>Luteolibacter</taxon>
    </lineage>
</organism>
<keyword evidence="1" id="KW-0472">Membrane</keyword>
<dbReference type="Proteomes" id="UP000603141">
    <property type="component" value="Unassembled WGS sequence"/>
</dbReference>
<protein>
    <submittedName>
        <fullName evidence="2">Uncharacterized protein</fullName>
    </submittedName>
</protein>
<proteinExistence type="predicted"/>
<keyword evidence="3" id="KW-1185">Reference proteome</keyword>
<dbReference type="RefSeq" id="WP_200273511.1">
    <property type="nucleotide sequence ID" value="NZ_JAENIJ010000045.1"/>
</dbReference>
<comment type="caution">
    <text evidence="2">The sequence shown here is derived from an EMBL/GenBank/DDBJ whole genome shotgun (WGS) entry which is preliminary data.</text>
</comment>
<dbReference type="EMBL" id="JAENIJ010000045">
    <property type="protein sequence ID" value="MBK1884383.1"/>
    <property type="molecule type" value="Genomic_DNA"/>
</dbReference>
<keyword evidence="1" id="KW-0812">Transmembrane</keyword>
<feature type="transmembrane region" description="Helical" evidence="1">
    <location>
        <begin position="121"/>
        <end position="144"/>
    </location>
</feature>
<reference evidence="2" key="1">
    <citation type="submission" date="2021-01" db="EMBL/GenBank/DDBJ databases">
        <title>Modified the classification status of verrucomicrobia.</title>
        <authorList>
            <person name="Feng X."/>
        </authorList>
    </citation>
    <scope>NUCLEOTIDE SEQUENCE</scope>
    <source>
        <strain evidence="2">KCTC 22041</strain>
    </source>
</reference>